<accession>A0A3D8M8C7</accession>
<dbReference type="InterPro" id="IPR029058">
    <property type="entry name" value="AB_hydrolase_fold"/>
</dbReference>
<sequence length="866" mass="89739">MRKLLLSSSVALALGLVGCGGSETIEDIQNDTQVISPISRVLFDPGNGDLNVPNDLLMLPGDDGFFDYTLNIPVADPENFGDPQNALNVLDGWSTLQPFVIDVVTASGVSLDASSLAAGVHIFEATLGLDQSDPDCAQISIPSAGCKVGEKLQYGEDFVLSLVDDNTIAVVPLKPLKPAHGYMLVMTTDLKDSSGTSVQGSTSWELVRQDINSNPLSSEDQLSLQGLVNSLINPLLGIGYEREELTYVAAFTTQSTDIALQSIKKTMVAEYAARAAAGDPTAGQALPAIVVSDVDSAPNAMEALGLVSDETLAGAIQQGVAGLPPEGEVLIPLIEAQDFSALQTCDGLLGTASGAMSAVWGPLNDFAVAVSTGILGQAGPFCAASRYQASISLPYYSGVPRAENPLAPVNEFWQAACDSGVVLAQASQEVLASATPGPNHMMCQQVGLVDLRVNGEMLDPARNITRYNPIPQTMGGNQGFETLDVQVTVPNPAVATALGYPISKPEAGWPVAILAHGITRSKEDMLALSGALSLAGVASVAIDLPLHGSRGFDLNGDGVDEINATTVSATHFMNLGSLPTARDNTRQSSSDWLGLRLGLNALVDTTASGDVDFDLSKVSFMGVSLGAITGMNAVAVANSTMGGQLAALDPLFKVQQASLESPGGGLSQFLIESPSFGPLIQGLLLTESSSEFVALLEQLYGTSDVSEAQLREAVGIFKANLTAEQLAEVNSTLAQFSFAAQTVLDAADPNNHAEILGANTPVHMMSVVGDGSAENLPDQVIPISTTVPLSGQQSLAATIGLEQVSSTVSGTEPVSGWVQFLQGGHGSSLSPEASAAVTMEMQRQIAGFMASNGLVISVTNEAVVKN</sequence>
<evidence type="ECO:0000313" key="3">
    <source>
        <dbReference type="Proteomes" id="UP000256561"/>
    </source>
</evidence>
<proteinExistence type="predicted"/>
<dbReference type="PROSITE" id="PS51257">
    <property type="entry name" value="PROKAR_LIPOPROTEIN"/>
    <property type="match status" value="1"/>
</dbReference>
<gene>
    <name evidence="2" type="ORF">DXV75_08125</name>
</gene>
<organism evidence="2 3">
    <name type="scientific">Alteromonas aestuariivivens</name>
    <dbReference type="NCBI Taxonomy" id="1938339"/>
    <lineage>
        <taxon>Bacteria</taxon>
        <taxon>Pseudomonadati</taxon>
        <taxon>Pseudomonadota</taxon>
        <taxon>Gammaproteobacteria</taxon>
        <taxon>Alteromonadales</taxon>
        <taxon>Alteromonadaceae</taxon>
        <taxon>Alteromonas/Salinimonas group</taxon>
        <taxon>Alteromonas</taxon>
    </lineage>
</organism>
<dbReference type="InterPro" id="IPR025920">
    <property type="entry name" value="Lipase_bact_N"/>
</dbReference>
<reference evidence="3" key="1">
    <citation type="submission" date="2018-08" db="EMBL/GenBank/DDBJ databases">
        <authorList>
            <person name="Zhang J."/>
            <person name="Du Z.-J."/>
        </authorList>
    </citation>
    <scope>NUCLEOTIDE SEQUENCE [LARGE SCALE GENOMIC DNA]</scope>
    <source>
        <strain evidence="3">KCTC 52655</strain>
    </source>
</reference>
<dbReference type="AlphaFoldDB" id="A0A3D8M8C7"/>
<comment type="caution">
    <text evidence="2">The sequence shown here is derived from an EMBL/GenBank/DDBJ whole genome shotgun (WGS) entry which is preliminary data.</text>
</comment>
<dbReference type="RefSeq" id="WP_115592909.1">
    <property type="nucleotide sequence ID" value="NZ_QRHA01000005.1"/>
</dbReference>
<dbReference type="EMBL" id="QRHA01000005">
    <property type="protein sequence ID" value="RDV26039.1"/>
    <property type="molecule type" value="Genomic_DNA"/>
</dbReference>
<name>A0A3D8M8C7_9ALTE</name>
<dbReference type="OrthoDB" id="5477453at2"/>
<dbReference type="Proteomes" id="UP000256561">
    <property type="component" value="Unassembled WGS sequence"/>
</dbReference>
<dbReference type="SUPFAM" id="SSF53474">
    <property type="entry name" value="alpha/beta-Hydrolases"/>
    <property type="match status" value="1"/>
</dbReference>
<protein>
    <recommendedName>
        <fullName evidence="1">Bacterial virulence factor lipase N-terminal domain-containing protein</fullName>
    </recommendedName>
</protein>
<dbReference type="Gene3D" id="3.40.50.1820">
    <property type="entry name" value="alpha/beta hydrolase"/>
    <property type="match status" value="1"/>
</dbReference>
<evidence type="ECO:0000259" key="1">
    <source>
        <dbReference type="Pfam" id="PF12262"/>
    </source>
</evidence>
<dbReference type="NCBIfam" id="TIGR03502">
    <property type="entry name" value="lipase_Pla1_cef"/>
    <property type="match status" value="1"/>
</dbReference>
<dbReference type="Pfam" id="PF12262">
    <property type="entry name" value="Lipase_bact_N"/>
    <property type="match status" value="1"/>
</dbReference>
<dbReference type="InterPro" id="IPR020009">
    <property type="entry name" value="VolA/Pla-1/cef"/>
</dbReference>
<keyword evidence="3" id="KW-1185">Reference proteome</keyword>
<evidence type="ECO:0000313" key="2">
    <source>
        <dbReference type="EMBL" id="RDV26039.1"/>
    </source>
</evidence>
<feature type="domain" description="Bacterial virulence factor lipase N-terminal" evidence="1">
    <location>
        <begin position="78"/>
        <end position="273"/>
    </location>
</feature>